<sequence>MTYEQQWQVVMQQLASSPVETKAKVLQALQKEVEGTSCNRAEVSYASK</sequence>
<gene>
    <name evidence="1" type="ORF">B0H94_12119</name>
</gene>
<reference evidence="1 2" key="1">
    <citation type="submission" date="2018-03" db="EMBL/GenBank/DDBJ databases">
        <title>Genomic Encyclopedia of Type Strains, Phase III (KMG-III): the genomes of soil and plant-associated and newly described type strains.</title>
        <authorList>
            <person name="Whitman W."/>
        </authorList>
    </citation>
    <scope>NUCLEOTIDE SEQUENCE [LARGE SCALE GENOMIC DNA]</scope>
    <source>
        <strain evidence="1 2">CGMCC 1.07653</strain>
    </source>
</reference>
<name>A0A2P8H3Q5_9BACI</name>
<evidence type="ECO:0000313" key="2">
    <source>
        <dbReference type="Proteomes" id="UP000242310"/>
    </source>
</evidence>
<keyword evidence="2" id="KW-1185">Reference proteome</keyword>
<comment type="caution">
    <text evidence="1">The sequence shown here is derived from an EMBL/GenBank/DDBJ whole genome shotgun (WGS) entry which is preliminary data.</text>
</comment>
<organism evidence="1 2">
    <name type="scientific">Salsuginibacillus halophilus</name>
    <dbReference type="NCBI Taxonomy" id="517424"/>
    <lineage>
        <taxon>Bacteria</taxon>
        <taxon>Bacillati</taxon>
        <taxon>Bacillota</taxon>
        <taxon>Bacilli</taxon>
        <taxon>Bacillales</taxon>
        <taxon>Bacillaceae</taxon>
        <taxon>Salsuginibacillus</taxon>
    </lineage>
</organism>
<evidence type="ECO:0000313" key="1">
    <source>
        <dbReference type="EMBL" id="PSL40854.1"/>
    </source>
</evidence>
<dbReference type="EMBL" id="PYAV01000021">
    <property type="protein sequence ID" value="PSL40854.1"/>
    <property type="molecule type" value="Genomic_DNA"/>
</dbReference>
<dbReference type="Proteomes" id="UP000242310">
    <property type="component" value="Unassembled WGS sequence"/>
</dbReference>
<protein>
    <submittedName>
        <fullName evidence="1">Uncharacterized protein</fullName>
    </submittedName>
</protein>
<dbReference type="AlphaFoldDB" id="A0A2P8H3Q5"/>
<dbReference type="RefSeq" id="WP_181315437.1">
    <property type="nucleotide sequence ID" value="NZ_PYAV01000021.1"/>
</dbReference>
<proteinExistence type="predicted"/>
<accession>A0A2P8H3Q5</accession>